<keyword evidence="2" id="KW-0418">Kinase</keyword>
<protein>
    <submittedName>
        <fullName evidence="2">RIPK4 kinase</fullName>
    </submittedName>
</protein>
<dbReference type="Proteomes" id="UP000886611">
    <property type="component" value="Unassembled WGS sequence"/>
</dbReference>
<dbReference type="SUPFAM" id="SSF56112">
    <property type="entry name" value="Protein kinase-like (PK-like)"/>
    <property type="match status" value="1"/>
</dbReference>
<feature type="non-terminal residue" evidence="2">
    <location>
        <position position="1"/>
    </location>
</feature>
<gene>
    <name evidence="2" type="primary">Ripk4</name>
    <name evidence="2" type="ORF">GTO96_0000208</name>
</gene>
<proteinExistence type="predicted"/>
<dbReference type="PROSITE" id="PS00108">
    <property type="entry name" value="PROTEIN_KINASE_ST"/>
    <property type="match status" value="1"/>
</dbReference>
<feature type="domain" description="Protein kinase" evidence="1">
    <location>
        <begin position="14"/>
        <end position="301"/>
    </location>
</feature>
<keyword evidence="3" id="KW-1185">Reference proteome</keyword>
<dbReference type="GO" id="GO:0004706">
    <property type="term" value="F:JUN kinase kinase kinase activity"/>
    <property type="evidence" value="ECO:0007669"/>
    <property type="project" value="TreeGrafter"/>
</dbReference>
<dbReference type="PANTHER" id="PTHR44329">
    <property type="entry name" value="SERINE/THREONINE-PROTEIN KINASE TNNI3K-RELATED"/>
    <property type="match status" value="1"/>
</dbReference>
<dbReference type="PANTHER" id="PTHR44329:SF297">
    <property type="entry name" value="RECEPTOR-INTERACTING SERINE_THREONINE-PROTEIN KINASE 3"/>
    <property type="match status" value="1"/>
</dbReference>
<dbReference type="InterPro" id="IPR000719">
    <property type="entry name" value="Prot_kinase_dom"/>
</dbReference>
<evidence type="ECO:0000313" key="2">
    <source>
        <dbReference type="EMBL" id="KAG2462640.1"/>
    </source>
</evidence>
<organism evidence="2 3">
    <name type="scientific">Polypterus senegalus</name>
    <name type="common">Senegal bichir</name>
    <dbReference type="NCBI Taxonomy" id="55291"/>
    <lineage>
        <taxon>Eukaryota</taxon>
        <taxon>Metazoa</taxon>
        <taxon>Chordata</taxon>
        <taxon>Craniata</taxon>
        <taxon>Vertebrata</taxon>
        <taxon>Euteleostomi</taxon>
        <taxon>Actinopterygii</taxon>
        <taxon>Polypteriformes</taxon>
        <taxon>Polypteridae</taxon>
        <taxon>Polypterus</taxon>
    </lineage>
</organism>
<keyword evidence="2" id="KW-0808">Transferase</keyword>
<dbReference type="AlphaFoldDB" id="A0A8X7X822"/>
<accession>A0A8X7X822</accession>
<feature type="non-terminal residue" evidence="2">
    <location>
        <position position="301"/>
    </location>
</feature>
<reference evidence="2 3" key="1">
    <citation type="journal article" date="2021" name="Cell">
        <title>Tracing the genetic footprints of vertebrate landing in non-teleost ray-finned fishes.</title>
        <authorList>
            <person name="Bi X."/>
            <person name="Wang K."/>
            <person name="Yang L."/>
            <person name="Pan H."/>
            <person name="Jiang H."/>
            <person name="Wei Q."/>
            <person name="Fang M."/>
            <person name="Yu H."/>
            <person name="Zhu C."/>
            <person name="Cai Y."/>
            <person name="He Y."/>
            <person name="Gan X."/>
            <person name="Zeng H."/>
            <person name="Yu D."/>
            <person name="Zhu Y."/>
            <person name="Jiang H."/>
            <person name="Qiu Q."/>
            <person name="Yang H."/>
            <person name="Zhang Y.E."/>
            <person name="Wang W."/>
            <person name="Zhu M."/>
            <person name="He S."/>
            <person name="Zhang G."/>
        </authorList>
    </citation>
    <scope>NUCLEOTIDE SEQUENCE [LARGE SCALE GENOMIC DNA]</scope>
    <source>
        <strain evidence="2">Bchr_013</strain>
    </source>
</reference>
<dbReference type="InterPro" id="IPR011009">
    <property type="entry name" value="Kinase-like_dom_sf"/>
</dbReference>
<dbReference type="Gene3D" id="1.10.510.10">
    <property type="entry name" value="Transferase(Phosphotransferase) domain 1"/>
    <property type="match status" value="1"/>
</dbReference>
<dbReference type="GO" id="GO:0005524">
    <property type="term" value="F:ATP binding"/>
    <property type="evidence" value="ECO:0007669"/>
    <property type="project" value="InterPro"/>
</dbReference>
<dbReference type="EMBL" id="JAATIS010004040">
    <property type="protein sequence ID" value="KAG2462640.1"/>
    <property type="molecule type" value="Genomic_DNA"/>
</dbReference>
<evidence type="ECO:0000313" key="3">
    <source>
        <dbReference type="Proteomes" id="UP000886611"/>
    </source>
</evidence>
<evidence type="ECO:0000259" key="1">
    <source>
        <dbReference type="PROSITE" id="PS50011"/>
    </source>
</evidence>
<name>A0A8X7X822_POLSE</name>
<dbReference type="InterPro" id="IPR008271">
    <property type="entry name" value="Ser/Thr_kinase_AS"/>
</dbReference>
<dbReference type="Pfam" id="PF00069">
    <property type="entry name" value="Pkinase"/>
    <property type="match status" value="1"/>
</dbReference>
<dbReference type="SMART" id="SM00220">
    <property type="entry name" value="S_TKc"/>
    <property type="match status" value="1"/>
</dbReference>
<dbReference type="PROSITE" id="PS50011">
    <property type="entry name" value="PROTEIN_KINASE_DOM"/>
    <property type="match status" value="1"/>
</dbReference>
<comment type="caution">
    <text evidence="2">The sequence shown here is derived from an EMBL/GenBank/DDBJ whole genome shotgun (WGS) entry which is preliminary data.</text>
</comment>
<dbReference type="InterPro" id="IPR051681">
    <property type="entry name" value="Ser/Thr_Kinases-Pseudokinases"/>
</dbReference>
<sequence>MQTSSTEYFVLRIRFDLSPDGNAISGGVCSSLRMHAQEISVKSTKLTLKRVELSFEYQINSISHFSPKALIGSSYDHNKAGRTDSLEHEASMMLKGSCQYVLSLIGIYKNPERSEHGLVMHFMENGSLENLLTRQSQLPWPLKFQIIHQVALGMNFLHTQLPKPILHLDLKPSNVLLNESFTVQLTDFGLSEVAHSCSSFQSEHEGGTLSYMPPEALVSKKYRPMKAFDVYRKYRNILSLQLWTQASPGPTHIGIAPPEYRRVNVQYPGISIHASYINGLQIGNNSQMIITKSPGRKTIKK</sequence>